<keyword evidence="11 16" id="KW-0573">Peptidoglycan synthesis</keyword>
<comment type="subcellular location">
    <subcellularLocation>
        <location evidence="3 16">Cytoplasm</location>
    </subcellularLocation>
</comment>
<evidence type="ECO:0000256" key="5">
    <source>
        <dbReference type="ARBA" id="ARBA00022490"/>
    </source>
</evidence>
<name>A0A9D0ZA22_9FIRM</name>
<evidence type="ECO:0000256" key="13">
    <source>
        <dbReference type="ARBA" id="ARBA00023306"/>
    </source>
</evidence>
<evidence type="ECO:0000256" key="8">
    <source>
        <dbReference type="ARBA" id="ARBA00022827"/>
    </source>
</evidence>
<dbReference type="PANTHER" id="PTHR21071">
    <property type="entry name" value="UDP-N-ACETYLENOLPYRUVOYLGLUCOSAMINE REDUCTASE"/>
    <property type="match status" value="1"/>
</dbReference>
<evidence type="ECO:0000256" key="11">
    <source>
        <dbReference type="ARBA" id="ARBA00022984"/>
    </source>
</evidence>
<keyword evidence="9 16" id="KW-0521">NADP</keyword>
<sequence>MNDVYAALARTIPPQRLLKDAPMRDHTTMRVGGPADVLADAAGEDDVRAVLAVCRACGAKLTVIGNGSNLLVRDGGIRGVVLRVGRHMADIRVQGEQIEAQAGATLSALAQAAARANLAGVAALSGIPGTLGGAAVMNAGAYGGEMSQVVQGVCALDGEGRDVCLDAQALAYGYRRSALMGAGLIVTRVRMRLTPGDGAALLEEMAQLARRRREKQPLDWPSAGSTFKRPAQGYAAQLIDEAGLRGLRVGGAQVSQKHTGFIVNAGGATARDVLELMARIQQAVFERSGVRLEPEVRILGEE</sequence>
<evidence type="ECO:0000259" key="17">
    <source>
        <dbReference type="PROSITE" id="PS51387"/>
    </source>
</evidence>
<comment type="similarity">
    <text evidence="16">Belongs to the MurB family.</text>
</comment>
<dbReference type="HAMAP" id="MF_00037">
    <property type="entry name" value="MurB"/>
    <property type="match status" value="1"/>
</dbReference>
<feature type="active site" evidence="16">
    <location>
        <position position="295"/>
    </location>
</feature>
<dbReference type="EMBL" id="DVFJ01000001">
    <property type="protein sequence ID" value="HIQ70633.1"/>
    <property type="molecule type" value="Genomic_DNA"/>
</dbReference>
<comment type="pathway">
    <text evidence="4 16">Cell wall biogenesis; peptidoglycan biosynthesis.</text>
</comment>
<keyword evidence="12 16" id="KW-0560">Oxidoreductase</keyword>
<dbReference type="GO" id="GO:0051301">
    <property type="term" value="P:cell division"/>
    <property type="evidence" value="ECO:0007669"/>
    <property type="project" value="UniProtKB-KW"/>
</dbReference>
<dbReference type="InterPro" id="IPR006094">
    <property type="entry name" value="Oxid_FAD_bind_N"/>
</dbReference>
<dbReference type="NCBIfam" id="TIGR00179">
    <property type="entry name" value="murB"/>
    <property type="match status" value="1"/>
</dbReference>
<dbReference type="GO" id="GO:0009252">
    <property type="term" value="P:peptidoglycan biosynthetic process"/>
    <property type="evidence" value="ECO:0007669"/>
    <property type="project" value="UniProtKB-UniRule"/>
</dbReference>
<comment type="cofactor">
    <cofactor evidence="1 16">
        <name>FAD</name>
        <dbReference type="ChEBI" id="CHEBI:57692"/>
    </cofactor>
</comment>
<dbReference type="InterPro" id="IPR003170">
    <property type="entry name" value="MurB"/>
</dbReference>
<dbReference type="Gene3D" id="3.30.465.10">
    <property type="match status" value="1"/>
</dbReference>
<evidence type="ECO:0000256" key="10">
    <source>
        <dbReference type="ARBA" id="ARBA00022960"/>
    </source>
</evidence>
<dbReference type="Proteomes" id="UP000886887">
    <property type="component" value="Unassembled WGS sequence"/>
</dbReference>
<evidence type="ECO:0000313" key="18">
    <source>
        <dbReference type="EMBL" id="HIQ70633.1"/>
    </source>
</evidence>
<dbReference type="Gene3D" id="3.30.43.10">
    <property type="entry name" value="Uridine Diphospho-n-acetylenolpyruvylglucosamine Reductase, domain 2"/>
    <property type="match status" value="1"/>
</dbReference>
<proteinExistence type="inferred from homology"/>
<dbReference type="GO" id="GO:0008762">
    <property type="term" value="F:UDP-N-acetylmuramate dehydrogenase activity"/>
    <property type="evidence" value="ECO:0007669"/>
    <property type="project" value="UniProtKB-UniRule"/>
</dbReference>
<comment type="caution">
    <text evidence="18">The sequence shown here is derived from an EMBL/GenBank/DDBJ whole genome shotgun (WGS) entry which is preliminary data.</text>
</comment>
<keyword evidence="10 16" id="KW-0133">Cell shape</keyword>
<evidence type="ECO:0000256" key="3">
    <source>
        <dbReference type="ARBA" id="ARBA00004496"/>
    </source>
</evidence>
<accession>A0A9D0ZA22</accession>
<keyword evidence="8 16" id="KW-0274">FAD</keyword>
<dbReference type="AlphaFoldDB" id="A0A9D0ZA22"/>
<dbReference type="NCBIfam" id="NF010480">
    <property type="entry name" value="PRK13905.1"/>
    <property type="match status" value="1"/>
</dbReference>
<evidence type="ECO:0000256" key="7">
    <source>
        <dbReference type="ARBA" id="ARBA00022630"/>
    </source>
</evidence>
<evidence type="ECO:0000256" key="4">
    <source>
        <dbReference type="ARBA" id="ARBA00004752"/>
    </source>
</evidence>
<comment type="function">
    <text evidence="2 16">Cell wall formation.</text>
</comment>
<dbReference type="PROSITE" id="PS51387">
    <property type="entry name" value="FAD_PCMH"/>
    <property type="match status" value="1"/>
</dbReference>
<reference evidence="18" key="1">
    <citation type="submission" date="2020-10" db="EMBL/GenBank/DDBJ databases">
        <authorList>
            <person name="Gilroy R."/>
        </authorList>
    </citation>
    <scope>NUCLEOTIDE SEQUENCE</scope>
    <source>
        <strain evidence="18">ChiSxjej2B14-6234</strain>
    </source>
</reference>
<dbReference type="EC" id="1.3.1.98" evidence="16"/>
<dbReference type="GO" id="GO:0008360">
    <property type="term" value="P:regulation of cell shape"/>
    <property type="evidence" value="ECO:0007669"/>
    <property type="project" value="UniProtKB-KW"/>
</dbReference>
<dbReference type="GO" id="GO:0071949">
    <property type="term" value="F:FAD binding"/>
    <property type="evidence" value="ECO:0007669"/>
    <property type="project" value="InterPro"/>
</dbReference>
<evidence type="ECO:0000256" key="1">
    <source>
        <dbReference type="ARBA" id="ARBA00001974"/>
    </source>
</evidence>
<feature type="active site" evidence="16">
    <location>
        <position position="175"/>
    </location>
</feature>
<evidence type="ECO:0000256" key="14">
    <source>
        <dbReference type="ARBA" id="ARBA00023316"/>
    </source>
</evidence>
<evidence type="ECO:0000256" key="6">
    <source>
        <dbReference type="ARBA" id="ARBA00022618"/>
    </source>
</evidence>
<dbReference type="InterPro" id="IPR016169">
    <property type="entry name" value="FAD-bd_PCMH_sub2"/>
</dbReference>
<dbReference type="Gene3D" id="3.90.78.10">
    <property type="entry name" value="UDP-N-acetylenolpyruvoylglucosamine reductase, C-terminal domain"/>
    <property type="match status" value="1"/>
</dbReference>
<dbReference type="InterPro" id="IPR016167">
    <property type="entry name" value="FAD-bd_PCMH_sub1"/>
</dbReference>
<dbReference type="InterPro" id="IPR036318">
    <property type="entry name" value="FAD-bd_PCMH-like_sf"/>
</dbReference>
<evidence type="ECO:0000256" key="12">
    <source>
        <dbReference type="ARBA" id="ARBA00023002"/>
    </source>
</evidence>
<comment type="catalytic activity">
    <reaction evidence="15 16">
        <text>UDP-N-acetyl-alpha-D-muramate + NADP(+) = UDP-N-acetyl-3-O-(1-carboxyvinyl)-alpha-D-glucosamine + NADPH + H(+)</text>
        <dbReference type="Rhea" id="RHEA:12248"/>
        <dbReference type="ChEBI" id="CHEBI:15378"/>
        <dbReference type="ChEBI" id="CHEBI:57783"/>
        <dbReference type="ChEBI" id="CHEBI:58349"/>
        <dbReference type="ChEBI" id="CHEBI:68483"/>
        <dbReference type="ChEBI" id="CHEBI:70757"/>
        <dbReference type="EC" id="1.3.1.98"/>
    </reaction>
</comment>
<reference evidence="18" key="2">
    <citation type="journal article" date="2021" name="PeerJ">
        <title>Extensive microbial diversity within the chicken gut microbiome revealed by metagenomics and culture.</title>
        <authorList>
            <person name="Gilroy R."/>
            <person name="Ravi A."/>
            <person name="Getino M."/>
            <person name="Pursley I."/>
            <person name="Horton D.L."/>
            <person name="Alikhan N.F."/>
            <person name="Baker D."/>
            <person name="Gharbi K."/>
            <person name="Hall N."/>
            <person name="Watson M."/>
            <person name="Adriaenssens E.M."/>
            <person name="Foster-Nyarko E."/>
            <person name="Jarju S."/>
            <person name="Secka A."/>
            <person name="Antonio M."/>
            <person name="Oren A."/>
            <person name="Chaudhuri R.R."/>
            <person name="La Ragione R."/>
            <person name="Hildebrand F."/>
            <person name="Pallen M.J."/>
        </authorList>
    </citation>
    <scope>NUCLEOTIDE SEQUENCE</scope>
    <source>
        <strain evidence="18">ChiSxjej2B14-6234</strain>
    </source>
</reference>
<evidence type="ECO:0000256" key="16">
    <source>
        <dbReference type="HAMAP-Rule" id="MF_00037"/>
    </source>
</evidence>
<dbReference type="PANTHER" id="PTHR21071:SF4">
    <property type="entry name" value="UDP-N-ACETYLENOLPYRUVOYLGLUCOSAMINE REDUCTASE"/>
    <property type="match status" value="1"/>
</dbReference>
<protein>
    <recommendedName>
        <fullName evidence="16">UDP-N-acetylenolpyruvoylglucosamine reductase</fullName>
        <ecNumber evidence="16">1.3.1.98</ecNumber>
    </recommendedName>
    <alternativeName>
        <fullName evidence="16">UDP-N-acetylmuramate dehydrogenase</fullName>
    </alternativeName>
</protein>
<evidence type="ECO:0000256" key="2">
    <source>
        <dbReference type="ARBA" id="ARBA00003921"/>
    </source>
</evidence>
<dbReference type="InterPro" id="IPR011601">
    <property type="entry name" value="MurB_C"/>
</dbReference>
<dbReference type="Pfam" id="PF01565">
    <property type="entry name" value="FAD_binding_4"/>
    <property type="match status" value="1"/>
</dbReference>
<keyword evidence="5 16" id="KW-0963">Cytoplasm</keyword>
<dbReference type="InterPro" id="IPR016166">
    <property type="entry name" value="FAD-bd_PCMH"/>
</dbReference>
<keyword evidence="7 16" id="KW-0285">Flavoprotein</keyword>
<evidence type="ECO:0000256" key="9">
    <source>
        <dbReference type="ARBA" id="ARBA00022857"/>
    </source>
</evidence>
<organism evidence="18 19">
    <name type="scientific">Candidatus Onthenecus intestinigallinarum</name>
    <dbReference type="NCBI Taxonomy" id="2840875"/>
    <lineage>
        <taxon>Bacteria</taxon>
        <taxon>Bacillati</taxon>
        <taxon>Bacillota</taxon>
        <taxon>Clostridia</taxon>
        <taxon>Eubacteriales</taxon>
        <taxon>Candidatus Onthenecus</taxon>
    </lineage>
</organism>
<evidence type="ECO:0000256" key="15">
    <source>
        <dbReference type="ARBA" id="ARBA00048914"/>
    </source>
</evidence>
<dbReference type="GO" id="GO:0005829">
    <property type="term" value="C:cytosol"/>
    <property type="evidence" value="ECO:0007669"/>
    <property type="project" value="TreeGrafter"/>
</dbReference>
<keyword evidence="13 16" id="KW-0131">Cell cycle</keyword>
<dbReference type="Pfam" id="PF02873">
    <property type="entry name" value="MurB_C"/>
    <property type="match status" value="1"/>
</dbReference>
<evidence type="ECO:0000313" key="19">
    <source>
        <dbReference type="Proteomes" id="UP000886887"/>
    </source>
</evidence>
<dbReference type="SUPFAM" id="SSF56194">
    <property type="entry name" value="Uridine diphospho-N-Acetylenolpyruvylglucosamine reductase, MurB, C-terminal domain"/>
    <property type="match status" value="1"/>
</dbReference>
<gene>
    <name evidence="16 18" type="primary">murB</name>
    <name evidence="18" type="ORF">IAB73_00225</name>
</gene>
<keyword evidence="14 16" id="KW-0961">Cell wall biogenesis/degradation</keyword>
<feature type="active site" description="Proton donor" evidence="16">
    <location>
        <position position="225"/>
    </location>
</feature>
<dbReference type="InterPro" id="IPR036635">
    <property type="entry name" value="MurB_C_sf"/>
</dbReference>
<dbReference type="GO" id="GO:0071555">
    <property type="term" value="P:cell wall organization"/>
    <property type="evidence" value="ECO:0007669"/>
    <property type="project" value="UniProtKB-KW"/>
</dbReference>
<keyword evidence="6 16" id="KW-0132">Cell division</keyword>
<dbReference type="SUPFAM" id="SSF56176">
    <property type="entry name" value="FAD-binding/transporter-associated domain-like"/>
    <property type="match status" value="1"/>
</dbReference>
<feature type="domain" description="FAD-binding PCMH-type" evidence="17">
    <location>
        <begin position="30"/>
        <end position="196"/>
    </location>
</feature>